<feature type="domain" description="Glycosyl hydrolase family 92" evidence="1">
    <location>
        <begin position="233"/>
        <end position="721"/>
    </location>
</feature>
<sequence length="732" mass="79746">MTPAEPIAAVNTFIGTKDDGNTFPGASMPFGKAQSSPIGSHYAGYRYDDPVIRGFGHFFLSGAGCWEQGGLVSILPVTGPLPKTFDHALYGSRYSHDGEVGKPGYYRVELAGGIEVECTATPRCGVERFTFPEGVPGTVLVNVGQANDKEPVFASAIRVVDDRTLAGTVTAQAFCGGKPYVTHFTTTFDRPFRTSGIWGGASGASGLRGAWVGFDPGPVTAATALSQVDPAGADLNLAEARGRSFDELRALAEAAWREELGSVEIDTDDPVDRTVFYTALYHVLLQPLTGNDVDGRYRGFDREVHEADGWTYHEYFSLWDTYRGHNQLLALLRPERARDVARSLLAVHEQGGWLPRWAYANQETNTMTGDPVTPFLVDLWRFGALEGMQEQAYAALRSNATGVPGASSPFEGRAGNPTYLARGFVQYDKDFPRKGQDVDPHHGASATLEYALADSALAIMAKALGHDEDAAALEARGLNHRTLWDPTVTDRGFTGFPRPRLADGRWLPSFTPQGDDGFHEGTAWQYQWLVQQDVPGLVERLGGQEAAEARLDDFFAYPDLVADPAGTARDKWVVGPYEYYNQFRYNPNNEPDLHVPWMYALIGRPWKTSAVVRAAHTLFVDGPAGVTGNDDLGQMSAWYVLSALGLYPVVPGTGRFVLHAPRYARAVLHLPGADLEVRAPGADPTRLQYVRALTVDGTDRDEAWVDVETLRSGATLAFTLTDDPAEATWATS</sequence>
<evidence type="ECO:0000259" key="2">
    <source>
        <dbReference type="Pfam" id="PF17678"/>
    </source>
</evidence>
<dbReference type="GO" id="GO:0005975">
    <property type="term" value="P:carbohydrate metabolic process"/>
    <property type="evidence" value="ECO:0007669"/>
    <property type="project" value="InterPro"/>
</dbReference>
<reference evidence="3 4" key="1">
    <citation type="submission" date="2018-03" db="EMBL/GenBank/DDBJ databases">
        <title>Genomic Encyclopedia of Archaeal and Bacterial Type Strains, Phase II (KMG-II): from individual species to whole genera.</title>
        <authorList>
            <person name="Goeker M."/>
        </authorList>
    </citation>
    <scope>NUCLEOTIDE SEQUENCE [LARGE SCALE GENOMIC DNA]</scope>
    <source>
        <strain evidence="3 4">DSM 44720</strain>
    </source>
</reference>
<dbReference type="InterPro" id="IPR050883">
    <property type="entry name" value="PNGase"/>
</dbReference>
<dbReference type="Pfam" id="PF07971">
    <property type="entry name" value="Glyco_hydro_92"/>
    <property type="match status" value="1"/>
</dbReference>
<dbReference type="Gene3D" id="1.20.1610.10">
    <property type="entry name" value="alpha-1,2-mannosidases domains"/>
    <property type="match status" value="1"/>
</dbReference>
<protein>
    <submittedName>
        <fullName evidence="3">Putative alpha-1,2-mannosidase</fullName>
    </submittedName>
</protein>
<dbReference type="InterPro" id="IPR012939">
    <property type="entry name" value="Glyco_hydro_92"/>
</dbReference>
<name>A0A2T0SLS5_9PSEU</name>
<dbReference type="InterPro" id="IPR008928">
    <property type="entry name" value="6-hairpin_glycosidase_sf"/>
</dbReference>
<feature type="domain" description="Glycosyl hydrolase family 92 N-terminal" evidence="2">
    <location>
        <begin position="10"/>
        <end position="226"/>
    </location>
</feature>
<dbReference type="Proteomes" id="UP000239494">
    <property type="component" value="Unassembled WGS sequence"/>
</dbReference>
<evidence type="ECO:0000259" key="1">
    <source>
        <dbReference type="Pfam" id="PF07971"/>
    </source>
</evidence>
<keyword evidence="4" id="KW-1185">Reference proteome</keyword>
<dbReference type="GO" id="GO:0000224">
    <property type="term" value="F:peptide-N4-(N-acetyl-beta-glucosaminyl)asparagine amidase activity"/>
    <property type="evidence" value="ECO:0007669"/>
    <property type="project" value="TreeGrafter"/>
</dbReference>
<dbReference type="Gene3D" id="3.30.2080.10">
    <property type="entry name" value="GH92 mannosidase domain"/>
    <property type="match status" value="1"/>
</dbReference>
<dbReference type="InterPro" id="IPR014718">
    <property type="entry name" value="GH-type_carb-bd"/>
</dbReference>
<comment type="caution">
    <text evidence="3">The sequence shown here is derived from an EMBL/GenBank/DDBJ whole genome shotgun (WGS) entry which is preliminary data.</text>
</comment>
<dbReference type="AlphaFoldDB" id="A0A2T0SLS5"/>
<dbReference type="PANTHER" id="PTHR12143:SF39">
    <property type="entry name" value="SECRETED PROTEIN"/>
    <property type="match status" value="1"/>
</dbReference>
<organism evidence="3 4">
    <name type="scientific">Umezawaea tangerina</name>
    <dbReference type="NCBI Taxonomy" id="84725"/>
    <lineage>
        <taxon>Bacteria</taxon>
        <taxon>Bacillati</taxon>
        <taxon>Actinomycetota</taxon>
        <taxon>Actinomycetes</taxon>
        <taxon>Pseudonocardiales</taxon>
        <taxon>Pseudonocardiaceae</taxon>
        <taxon>Umezawaea</taxon>
    </lineage>
</organism>
<dbReference type="InterPro" id="IPR005887">
    <property type="entry name" value="GH92_a_mannosidase_put"/>
</dbReference>
<dbReference type="GO" id="GO:0006516">
    <property type="term" value="P:glycoprotein catabolic process"/>
    <property type="evidence" value="ECO:0007669"/>
    <property type="project" value="TreeGrafter"/>
</dbReference>
<dbReference type="NCBIfam" id="TIGR01180">
    <property type="entry name" value="aman2_put"/>
    <property type="match status" value="1"/>
</dbReference>
<dbReference type="GO" id="GO:0030246">
    <property type="term" value="F:carbohydrate binding"/>
    <property type="evidence" value="ECO:0007669"/>
    <property type="project" value="InterPro"/>
</dbReference>
<dbReference type="PANTHER" id="PTHR12143">
    <property type="entry name" value="PEPTIDE N-GLYCANASE PNGASE -RELATED"/>
    <property type="match status" value="1"/>
</dbReference>
<dbReference type="Gene3D" id="2.70.98.10">
    <property type="match status" value="1"/>
</dbReference>
<dbReference type="InterPro" id="IPR041371">
    <property type="entry name" value="GH92_N"/>
</dbReference>
<dbReference type="GO" id="GO:0005829">
    <property type="term" value="C:cytosol"/>
    <property type="evidence" value="ECO:0007669"/>
    <property type="project" value="TreeGrafter"/>
</dbReference>
<gene>
    <name evidence="3" type="ORF">CLV43_117145</name>
</gene>
<evidence type="ECO:0000313" key="3">
    <source>
        <dbReference type="EMBL" id="PRY34371.1"/>
    </source>
</evidence>
<evidence type="ECO:0000313" key="4">
    <source>
        <dbReference type="Proteomes" id="UP000239494"/>
    </source>
</evidence>
<accession>A0A2T0SLS5</accession>
<dbReference type="EMBL" id="PVTF01000017">
    <property type="protein sequence ID" value="PRY34371.1"/>
    <property type="molecule type" value="Genomic_DNA"/>
</dbReference>
<proteinExistence type="predicted"/>
<dbReference type="SUPFAM" id="SSF48208">
    <property type="entry name" value="Six-hairpin glycosidases"/>
    <property type="match status" value="1"/>
</dbReference>
<dbReference type="RefSeq" id="WP_245887374.1">
    <property type="nucleotide sequence ID" value="NZ_PVTF01000017.1"/>
</dbReference>
<dbReference type="Pfam" id="PF17678">
    <property type="entry name" value="Glyco_hydro_92N"/>
    <property type="match status" value="1"/>
</dbReference>
<dbReference type="Gene3D" id="1.20.1050.60">
    <property type="entry name" value="alpha-1,2-mannosidase"/>
    <property type="match status" value="1"/>
</dbReference>